<evidence type="ECO:0000259" key="4">
    <source>
        <dbReference type="PROSITE" id="PS51272"/>
    </source>
</evidence>
<dbReference type="PROSITE" id="PS51272">
    <property type="entry name" value="SLH"/>
    <property type="match status" value="2"/>
</dbReference>
<dbReference type="Pfam" id="PF00395">
    <property type="entry name" value="SLH"/>
    <property type="match status" value="2"/>
</dbReference>
<feature type="domain" description="SLH" evidence="4">
    <location>
        <begin position="26"/>
        <end position="89"/>
    </location>
</feature>
<protein>
    <submittedName>
        <fullName evidence="5">S-layer family protein</fullName>
    </submittedName>
</protein>
<evidence type="ECO:0000256" key="3">
    <source>
        <dbReference type="SAM" id="SignalP"/>
    </source>
</evidence>
<feature type="signal peptide" evidence="3">
    <location>
        <begin position="1"/>
        <end position="22"/>
    </location>
</feature>
<gene>
    <name evidence="5" type="ORF">LY28_00297</name>
</gene>
<feature type="domain" description="SLH" evidence="4">
    <location>
        <begin position="90"/>
        <end position="145"/>
    </location>
</feature>
<accession>A0A318XNI0</accession>
<keyword evidence="6" id="KW-1185">Reference proteome</keyword>
<dbReference type="InterPro" id="IPR051465">
    <property type="entry name" value="Cell_Envelope_Struct_Comp"/>
</dbReference>
<name>A0A318XNI0_9FIRM</name>
<sequence length="427" mass="48722">MKITKRLIFVFLFLTFTAINTADLAATQSFSDVKSSSWYYVYVNKLMSMSITSGIGNNKYGPDNPVTRAEFVIFICKANKLVQEEGYTYSDTDNHWAGNWISAAVTADIIDRGNAFSPDKAVTRQEAVEMLCRSINLEEDTERMSPYTDVKADNGFSNRAYKEFLMQGVIVNGKRYFYPSNNIKRSEAAAVISNLVDYKADTESYKAVKKAEIEQQERQADEARKEAERYAAWKESVKNIPPELLNNTQGLYKGSVYESNKYLWTETEYLKNWGAKYGMTEEEFANEMVRVGSKYADLVANANYKNLEIYESTLKSILDYNTLNNYLIKKIDYVKENSIISEGGFTTSIGLILFADWGNPILRGTIKYKYSKPTNANILKAELVGSTAKASQFEIWYEQDFEIDFYPEKDGLKVQRLQGISEIRISD</sequence>
<evidence type="ECO:0000256" key="1">
    <source>
        <dbReference type="ARBA" id="ARBA00022737"/>
    </source>
</evidence>
<keyword evidence="1" id="KW-0677">Repeat</keyword>
<dbReference type="RefSeq" id="WP_110460399.1">
    <property type="nucleotide sequence ID" value="NZ_QKMR01000002.1"/>
</dbReference>
<feature type="chain" id="PRO_5039055349" evidence="3">
    <location>
        <begin position="23"/>
        <end position="427"/>
    </location>
</feature>
<evidence type="ECO:0000313" key="6">
    <source>
        <dbReference type="Proteomes" id="UP000248132"/>
    </source>
</evidence>
<reference evidence="5 6" key="1">
    <citation type="submission" date="2018-06" db="EMBL/GenBank/DDBJ databases">
        <title>Genomic Encyclopedia of Type Strains, Phase I: the one thousand microbial genomes (KMG-I) project.</title>
        <authorList>
            <person name="Kyrpides N."/>
        </authorList>
    </citation>
    <scope>NUCLEOTIDE SEQUENCE [LARGE SCALE GENOMIC DNA]</scope>
    <source>
        <strain evidence="5 6">DSM 19573</strain>
    </source>
</reference>
<dbReference type="Proteomes" id="UP000248132">
    <property type="component" value="Unassembled WGS sequence"/>
</dbReference>
<feature type="coiled-coil region" evidence="2">
    <location>
        <begin position="206"/>
        <end position="233"/>
    </location>
</feature>
<keyword evidence="2" id="KW-0175">Coiled coil</keyword>
<organism evidence="5 6">
    <name type="scientific">Ruminiclostridium sufflavum DSM 19573</name>
    <dbReference type="NCBI Taxonomy" id="1121337"/>
    <lineage>
        <taxon>Bacteria</taxon>
        <taxon>Bacillati</taxon>
        <taxon>Bacillota</taxon>
        <taxon>Clostridia</taxon>
        <taxon>Eubacteriales</taxon>
        <taxon>Oscillospiraceae</taxon>
        <taxon>Ruminiclostridium</taxon>
    </lineage>
</organism>
<dbReference type="InterPro" id="IPR001119">
    <property type="entry name" value="SLH_dom"/>
</dbReference>
<evidence type="ECO:0000256" key="2">
    <source>
        <dbReference type="SAM" id="Coils"/>
    </source>
</evidence>
<dbReference type="AlphaFoldDB" id="A0A318XNI0"/>
<proteinExistence type="predicted"/>
<comment type="caution">
    <text evidence="5">The sequence shown here is derived from an EMBL/GenBank/DDBJ whole genome shotgun (WGS) entry which is preliminary data.</text>
</comment>
<evidence type="ECO:0000313" key="5">
    <source>
        <dbReference type="EMBL" id="PYG89705.1"/>
    </source>
</evidence>
<dbReference type="PANTHER" id="PTHR43308:SF5">
    <property type="entry name" value="S-LAYER PROTEIN _ PEPTIDOGLYCAN ENDO-BETA-N-ACETYLGLUCOSAMINIDASE"/>
    <property type="match status" value="1"/>
</dbReference>
<dbReference type="EMBL" id="QKMR01000002">
    <property type="protein sequence ID" value="PYG89705.1"/>
    <property type="molecule type" value="Genomic_DNA"/>
</dbReference>
<keyword evidence="3" id="KW-0732">Signal</keyword>
<dbReference type="PANTHER" id="PTHR43308">
    <property type="entry name" value="OUTER MEMBRANE PROTEIN ALPHA-RELATED"/>
    <property type="match status" value="1"/>
</dbReference>
<dbReference type="OrthoDB" id="1738107at2"/>